<dbReference type="HOGENOM" id="CLU_938938_0_0_10"/>
<protein>
    <submittedName>
        <fullName evidence="2">Acetyltransferase, GNAT family</fullName>
    </submittedName>
</protein>
<dbReference type="Proteomes" id="UP000014073">
    <property type="component" value="Unassembled WGS sequence"/>
</dbReference>
<evidence type="ECO:0000313" key="3">
    <source>
        <dbReference type="Proteomes" id="UP000014073"/>
    </source>
</evidence>
<dbReference type="InterPro" id="IPR014580">
    <property type="entry name" value="UCP033199"/>
</dbReference>
<dbReference type="InterPro" id="IPR016181">
    <property type="entry name" value="Acyl_CoA_acyltransferase"/>
</dbReference>
<dbReference type="PROSITE" id="PS51186">
    <property type="entry name" value="GNAT"/>
    <property type="match status" value="1"/>
</dbReference>
<proteinExistence type="predicted"/>
<dbReference type="PANTHER" id="PTHR43451:SF1">
    <property type="entry name" value="ACETYLTRANSFERASE"/>
    <property type="match status" value="1"/>
</dbReference>
<dbReference type="Gene3D" id="3.40.630.30">
    <property type="match status" value="1"/>
</dbReference>
<evidence type="ECO:0000313" key="2">
    <source>
        <dbReference type="EMBL" id="EEF75721.1"/>
    </source>
</evidence>
<keyword evidence="3" id="KW-1185">Reference proteome</keyword>
<evidence type="ECO:0000259" key="1">
    <source>
        <dbReference type="PROSITE" id="PS51186"/>
    </source>
</evidence>
<reference evidence="2 3" key="1">
    <citation type="submission" date="2008-12" db="EMBL/GenBank/DDBJ databases">
        <authorList>
            <person name="Fulton L."/>
            <person name="Clifton S."/>
            <person name="Fulton B."/>
            <person name="Xu J."/>
            <person name="Minx P."/>
            <person name="Pepin K.H."/>
            <person name="Johnson M."/>
            <person name="Bhonagiri V."/>
            <person name="Nash W.E."/>
            <person name="Mardis E.R."/>
            <person name="Wilson R.K."/>
        </authorList>
    </citation>
    <scope>NUCLEOTIDE SEQUENCE [LARGE SCALE GENOMIC DNA]</scope>
    <source>
        <strain evidence="2 3">DSM 18228</strain>
    </source>
</reference>
<dbReference type="EMBL" id="ACBW01000094">
    <property type="protein sequence ID" value="EEF75721.1"/>
    <property type="molecule type" value="Genomic_DNA"/>
</dbReference>
<dbReference type="STRING" id="547042.BACCOPRO_01212"/>
<dbReference type="Pfam" id="PF09966">
    <property type="entry name" value="DUF2200"/>
    <property type="match status" value="1"/>
</dbReference>
<sequence>MGNSNHIIRALKPEETIRTQDIIFRSVTTADIPELKELFCNTVLTVNARDYTTEEVADWASCGNRPGHWEKLFATLHFIAACNGQGRIIGFTSIRNDGYLHSMFIHKDYQRQGIASALLHRIEAYAAKHGISEITSEVSITARPFFEKQGYIVELEQRAQANRLQLINYKMRKQMKDGNTGFEKVYQMPLGKVYPLLVNKATRKGRTQEEVDEIICWLTGYNLQQLKELLDQPITYGDFFRNSPAPNPARRLIKGSICGIRVEEIQEPLMQEIRYLDKLVDELAKGKPMDKILRNL</sequence>
<gene>
    <name evidence="2" type="ORF">BACCOPRO_01212</name>
</gene>
<dbReference type="InterPro" id="IPR052564">
    <property type="entry name" value="N-acetyltrans/Recomb-assoc"/>
</dbReference>
<dbReference type="eggNOG" id="COG4898">
    <property type="taxonomic scope" value="Bacteria"/>
</dbReference>
<name>S0FB34_9BACT</name>
<dbReference type="Gene3D" id="1.10.8.290">
    <property type="entry name" value="uncharacterized protein sp1917 domain"/>
    <property type="match status" value="1"/>
</dbReference>
<dbReference type="CDD" id="cd04301">
    <property type="entry name" value="NAT_SF"/>
    <property type="match status" value="1"/>
</dbReference>
<dbReference type="GO" id="GO:0016747">
    <property type="term" value="F:acyltransferase activity, transferring groups other than amino-acyl groups"/>
    <property type="evidence" value="ECO:0007669"/>
    <property type="project" value="InterPro"/>
</dbReference>
<dbReference type="InterPro" id="IPR000182">
    <property type="entry name" value="GNAT_dom"/>
</dbReference>
<dbReference type="eggNOG" id="COG0456">
    <property type="taxonomic scope" value="Bacteria"/>
</dbReference>
<feature type="domain" description="N-acetyltransferase" evidence="1">
    <location>
        <begin position="22"/>
        <end position="176"/>
    </location>
</feature>
<keyword evidence="2" id="KW-0808">Transferase</keyword>
<comment type="caution">
    <text evidence="2">The sequence shown here is derived from an EMBL/GenBank/DDBJ whole genome shotgun (WGS) entry which is preliminary data.</text>
</comment>
<accession>S0FB34</accession>
<dbReference type="PANTHER" id="PTHR43451">
    <property type="entry name" value="ACETYLTRANSFERASE (GNAT) FAMILY PROTEIN"/>
    <property type="match status" value="1"/>
</dbReference>
<dbReference type="SUPFAM" id="SSF55729">
    <property type="entry name" value="Acyl-CoA N-acyltransferases (Nat)"/>
    <property type="match status" value="1"/>
</dbReference>
<dbReference type="InterPro" id="IPR023204">
    <property type="entry name" value="SP1917_dom_sf"/>
</dbReference>
<dbReference type="AlphaFoldDB" id="S0FB34"/>
<dbReference type="Pfam" id="PF13673">
    <property type="entry name" value="Acetyltransf_10"/>
    <property type="match status" value="1"/>
</dbReference>
<organism evidence="2 3">
    <name type="scientific">Phocaeicola coprophilus DSM 18228 = JCM 13818</name>
    <dbReference type="NCBI Taxonomy" id="547042"/>
    <lineage>
        <taxon>Bacteria</taxon>
        <taxon>Pseudomonadati</taxon>
        <taxon>Bacteroidota</taxon>
        <taxon>Bacteroidia</taxon>
        <taxon>Bacteroidales</taxon>
        <taxon>Bacteroidaceae</taxon>
        <taxon>Phocaeicola</taxon>
    </lineage>
</organism>